<reference evidence="1 2" key="1">
    <citation type="journal article" date="2018" name="MBio">
        <title>Comparative Genomics Reveals the Core Gene Toolbox for the Fungus-Insect Symbiosis.</title>
        <authorList>
            <person name="Wang Y."/>
            <person name="Stata M."/>
            <person name="Wang W."/>
            <person name="Stajich J.E."/>
            <person name="White M.M."/>
            <person name="Moncalvo J.M."/>
        </authorList>
    </citation>
    <scope>NUCLEOTIDE SEQUENCE [LARGE SCALE GENOMIC DNA]</scope>
    <source>
        <strain evidence="1 2">SC-DP-2</strain>
    </source>
</reference>
<dbReference type="GO" id="GO:0006397">
    <property type="term" value="P:mRNA processing"/>
    <property type="evidence" value="ECO:0007669"/>
    <property type="project" value="InterPro"/>
</dbReference>
<dbReference type="PANTHER" id="PTHR21597">
    <property type="entry name" value="THO2 PROTEIN"/>
    <property type="match status" value="1"/>
</dbReference>
<dbReference type="AlphaFoldDB" id="A0A2T9ZBP1"/>
<dbReference type="EMBL" id="MBFS01000684">
    <property type="protein sequence ID" value="PVV01957.1"/>
    <property type="molecule type" value="Genomic_DNA"/>
</dbReference>
<dbReference type="GO" id="GO:0000445">
    <property type="term" value="C:THO complex part of transcription export complex"/>
    <property type="evidence" value="ECO:0007669"/>
    <property type="project" value="TreeGrafter"/>
</dbReference>
<comment type="caution">
    <text evidence="1">The sequence shown here is derived from an EMBL/GenBank/DDBJ whole genome shotgun (WGS) entry which is preliminary data.</text>
</comment>
<accession>A0A2T9ZBP1</accession>
<evidence type="ECO:0000313" key="2">
    <source>
        <dbReference type="Proteomes" id="UP000245609"/>
    </source>
</evidence>
<gene>
    <name evidence="1" type="ORF">BB560_003608</name>
</gene>
<dbReference type="PANTHER" id="PTHR21597:SF0">
    <property type="entry name" value="THO COMPLEX SUBUNIT 2"/>
    <property type="match status" value="1"/>
</dbReference>
<organism evidence="1 2">
    <name type="scientific">Smittium megazygosporum</name>
    <dbReference type="NCBI Taxonomy" id="133381"/>
    <lineage>
        <taxon>Eukaryota</taxon>
        <taxon>Fungi</taxon>
        <taxon>Fungi incertae sedis</taxon>
        <taxon>Zoopagomycota</taxon>
        <taxon>Kickxellomycotina</taxon>
        <taxon>Harpellomycetes</taxon>
        <taxon>Harpellales</taxon>
        <taxon>Legeriomycetaceae</taxon>
        <taxon>Smittium</taxon>
    </lineage>
</organism>
<keyword evidence="2" id="KW-1185">Reference proteome</keyword>
<dbReference type="Proteomes" id="UP000245609">
    <property type="component" value="Unassembled WGS sequence"/>
</dbReference>
<evidence type="ECO:0000313" key="1">
    <source>
        <dbReference type="EMBL" id="PVV01957.1"/>
    </source>
</evidence>
<dbReference type="InterPro" id="IPR040007">
    <property type="entry name" value="Tho2"/>
</dbReference>
<sequence>MEELWRVLQVVPSDSKYRLYRCWESRVYENRTGLRHNRYVTEKKTKSVLKNLFYFGCEVPGRHLCDATVMNPMITSLIILSVLCNKPDYLSPILESMRDLTELGTDALVSSAASFITKNGQFLAEKGILYASNRICSFSNFLCSIITKCKVSNLSALFFSLADTIKYIPNKSNSEGCASVFELQILEYLITKIAGISLINIFRSNQIEALHGGTSLRIEAYYLLGSSNTRLQESIKKAINRLYINVCFCRTDNTYNLLGDKNHSYEDFVQIESISTPCIGQVGRNRLTLIQILVSSIVDSKLIVPLSVGLSKQTQVLENNKACSPKLSTTPTHYDTLFLKNNQFPRLYSSYLLSFYW</sequence>
<dbReference type="STRING" id="133381.A0A2T9ZBP1"/>
<dbReference type="GO" id="GO:0003729">
    <property type="term" value="F:mRNA binding"/>
    <property type="evidence" value="ECO:0007669"/>
    <property type="project" value="TreeGrafter"/>
</dbReference>
<dbReference type="OrthoDB" id="29024at2759"/>
<proteinExistence type="predicted"/>
<name>A0A2T9ZBP1_9FUNG</name>
<dbReference type="GO" id="GO:0006406">
    <property type="term" value="P:mRNA export from nucleus"/>
    <property type="evidence" value="ECO:0007669"/>
    <property type="project" value="InterPro"/>
</dbReference>
<protein>
    <submittedName>
        <fullName evidence="1">Uncharacterized protein</fullName>
    </submittedName>
</protein>